<evidence type="ECO:0000256" key="9">
    <source>
        <dbReference type="ARBA" id="ARBA00023125"/>
    </source>
</evidence>
<dbReference type="InterPro" id="IPR012934">
    <property type="entry name" value="Znf_AD"/>
</dbReference>
<dbReference type="FunFam" id="3.30.160.60:FF:002343">
    <property type="entry name" value="Zinc finger protein 33A"/>
    <property type="match status" value="2"/>
</dbReference>
<evidence type="ECO:0000259" key="16">
    <source>
        <dbReference type="PROSITE" id="PS51915"/>
    </source>
</evidence>
<evidence type="ECO:0000256" key="11">
    <source>
        <dbReference type="ARBA" id="ARBA00023242"/>
    </source>
</evidence>
<evidence type="ECO:0000256" key="1">
    <source>
        <dbReference type="ARBA" id="ARBA00003767"/>
    </source>
</evidence>
<feature type="domain" description="C2H2-type" evidence="15">
    <location>
        <begin position="566"/>
        <end position="593"/>
    </location>
</feature>
<keyword evidence="9" id="KW-0238">DNA-binding</keyword>
<feature type="domain" description="C2H2-type" evidence="15">
    <location>
        <begin position="686"/>
        <end position="713"/>
    </location>
</feature>
<dbReference type="PROSITE" id="PS51915">
    <property type="entry name" value="ZAD"/>
    <property type="match status" value="1"/>
</dbReference>
<feature type="domain" description="C2H2-type" evidence="15">
    <location>
        <begin position="742"/>
        <end position="769"/>
    </location>
</feature>
<dbReference type="AlphaFoldDB" id="A0A6J2YN29"/>
<comment type="subcellular location">
    <subcellularLocation>
        <location evidence="2">Nucleus</location>
    </subcellularLocation>
</comment>
<keyword evidence="11" id="KW-0539">Nucleus</keyword>
<evidence type="ECO:0000256" key="5">
    <source>
        <dbReference type="ARBA" id="ARBA00022737"/>
    </source>
</evidence>
<keyword evidence="7 13" id="KW-0862">Zinc</keyword>
<organism evidence="17 18">
    <name type="scientific">Sitophilus oryzae</name>
    <name type="common">Rice weevil</name>
    <name type="synonym">Curculio oryzae</name>
    <dbReference type="NCBI Taxonomy" id="7048"/>
    <lineage>
        <taxon>Eukaryota</taxon>
        <taxon>Metazoa</taxon>
        <taxon>Ecdysozoa</taxon>
        <taxon>Arthropoda</taxon>
        <taxon>Hexapoda</taxon>
        <taxon>Insecta</taxon>
        <taxon>Pterygota</taxon>
        <taxon>Neoptera</taxon>
        <taxon>Endopterygota</taxon>
        <taxon>Coleoptera</taxon>
        <taxon>Polyphaga</taxon>
        <taxon>Cucujiformia</taxon>
        <taxon>Curculionidae</taxon>
        <taxon>Dryophthorinae</taxon>
        <taxon>Sitophilus</taxon>
    </lineage>
</organism>
<accession>A0A6J2YN29</accession>
<reference evidence="18" key="1">
    <citation type="submission" date="2025-08" db="UniProtKB">
        <authorList>
            <consortium name="RefSeq"/>
        </authorList>
    </citation>
    <scope>IDENTIFICATION</scope>
    <source>
        <tissue evidence="18">Gonads</tissue>
    </source>
</reference>
<dbReference type="PANTHER" id="PTHR24399:SF54">
    <property type="entry name" value="GASTRULA ZINC FINGER PROTEIN XLCGF26.1-LIKE-RELATED"/>
    <property type="match status" value="1"/>
</dbReference>
<feature type="domain" description="C2H2-type" evidence="15">
    <location>
        <begin position="658"/>
        <end position="685"/>
    </location>
</feature>
<feature type="region of interest" description="Disordered" evidence="14">
    <location>
        <begin position="445"/>
        <end position="483"/>
    </location>
</feature>
<evidence type="ECO:0000256" key="4">
    <source>
        <dbReference type="ARBA" id="ARBA00022723"/>
    </source>
</evidence>
<dbReference type="SUPFAM" id="SSF57667">
    <property type="entry name" value="beta-beta-alpha zinc fingers"/>
    <property type="match status" value="7"/>
</dbReference>
<feature type="binding site" evidence="13">
    <location>
        <position position="64"/>
    </location>
    <ligand>
        <name>Zn(2+)</name>
        <dbReference type="ChEBI" id="CHEBI:29105"/>
    </ligand>
</feature>
<feature type="compositionally biased region" description="Polar residues" evidence="14">
    <location>
        <begin position="461"/>
        <end position="475"/>
    </location>
</feature>
<keyword evidence="4 13" id="KW-0479">Metal-binding</keyword>
<keyword evidence="6 12" id="KW-0863">Zinc-finger</keyword>
<feature type="domain" description="C2H2-type" evidence="15">
    <location>
        <begin position="367"/>
        <end position="391"/>
    </location>
</feature>
<proteinExistence type="inferred from homology"/>
<sequence length="976" mass="111749">MIPEDIQFMIDKICRSCMCESDEMQNVFKKSAGSSEEPMLLSDMLMACASVEVAEGDGLPYLLCLTCENKLSTAFEFKQQCERSDSALREIANQDGKSKREENIIVQPDVHEGLFEEDEDDLPLAKRFKQDVTELTCSYCLKVFSNKRGLRIHIRQHTGDGMRYCPLCSSKYTRTNHLVRHMKKHDKSGHKKKCKICSEKFSITMDLFNHMKMHIEEVEKKHKIDLDRDIILEIKSEKYETVSNDQNNLDGDTPCEQNEFTEEVITKEDGDIFEQKAITKDDDSADLLPLSQFPFSDDDVDRDNNDVENYSSESKNDCFAEQPKRKRGRPRKKEPTTLYECKECSKVLTTYYGLRVHMRKHTGAELASCNVDHCDKSFTKKSHLNRHLRAHGIFNGKNKLKGEKKVRECEFCDRKFKYRKSYVHHMQAEHGMSDIEFELEKDNLGNTTSQSNVKSEEANDENNCQTNDENCQANGEEQPLDENLPKLDGLEEFDVTVIDEIDGTSKNKVHVCHVCEAQFARANHLTRHMTLHRSVLTHKCDRCDQAFFTEDLLKQHIEQQHINKPYVCTTCNKPFSRGEHLIRHLKLHEALTDEGQHKCSICETLFARSDLLARHTKTHLMQDKRHVCMECGKAFNRLDNLKTHQRIHTGLKDNSKLHLCVYCGKEFNNSSNMIVHMRRHTGERPYKCNVCGKGFPRSHDLKCHERTHSGEKPYLCTLCGKSFNKSNKLLRHSRVHTGERPYVCNICGRAFTQSNDLALHMRRHTGARPYACGVCPARFIQSGQLKNHRRATGHWMETLPDLKGGHRVEPVTTTVEPMPIKFKTFGKNRAVKLEDEAVQVQHLLQTQEIEQRVDAQSQLSQLQSQPQRILMGIMGDIKIQSEVQPLIIDCNKLVQIPGSALSLVTLQGANGEEIKLKTEIGSFNLGQVNDGLDKHKVVTTSDTFDEGDAAVAFSTVQSSTTYTSAESFAYQTFNNI</sequence>
<evidence type="ECO:0000256" key="6">
    <source>
        <dbReference type="ARBA" id="ARBA00022771"/>
    </source>
</evidence>
<dbReference type="GO" id="GO:0008270">
    <property type="term" value="F:zinc ion binding"/>
    <property type="evidence" value="ECO:0007669"/>
    <property type="project" value="UniProtKB-UniRule"/>
</dbReference>
<feature type="domain" description="C2H2-type" evidence="15">
    <location>
        <begin position="538"/>
        <end position="566"/>
    </location>
</feature>
<feature type="domain" description="ZAD" evidence="16">
    <location>
        <begin position="12"/>
        <end position="91"/>
    </location>
</feature>
<keyword evidence="10" id="KW-0804">Transcription</keyword>
<feature type="domain" description="C2H2-type" evidence="15">
    <location>
        <begin position="339"/>
        <end position="366"/>
    </location>
</feature>
<feature type="domain" description="C2H2-type" evidence="15">
    <location>
        <begin position="770"/>
        <end position="799"/>
    </location>
</feature>
<feature type="binding site" evidence="13">
    <location>
        <position position="67"/>
    </location>
    <ligand>
        <name>Zn(2+)</name>
        <dbReference type="ChEBI" id="CHEBI:29105"/>
    </ligand>
</feature>
<evidence type="ECO:0000256" key="12">
    <source>
        <dbReference type="PROSITE-ProRule" id="PRU00042"/>
    </source>
</evidence>
<dbReference type="GO" id="GO:0001227">
    <property type="term" value="F:DNA-binding transcription repressor activity, RNA polymerase II-specific"/>
    <property type="evidence" value="ECO:0007669"/>
    <property type="project" value="TreeGrafter"/>
</dbReference>
<dbReference type="KEGG" id="soy:115889512"/>
<comment type="function">
    <text evidence="1">May be involved in transcriptional regulation.</text>
</comment>
<dbReference type="SMART" id="SM00355">
    <property type="entry name" value="ZnF_C2H2"/>
    <property type="match status" value="16"/>
</dbReference>
<evidence type="ECO:0000313" key="17">
    <source>
        <dbReference type="Proteomes" id="UP000504635"/>
    </source>
</evidence>
<feature type="domain" description="C2H2-type" evidence="15">
    <location>
        <begin position="163"/>
        <end position="185"/>
    </location>
</feature>
<dbReference type="InterPro" id="IPR036236">
    <property type="entry name" value="Znf_C2H2_sf"/>
</dbReference>
<dbReference type="Pfam" id="PF00096">
    <property type="entry name" value="zf-C2H2"/>
    <property type="match status" value="9"/>
</dbReference>
<dbReference type="InParanoid" id="A0A6J2YN29"/>
<dbReference type="FunFam" id="3.30.160.60:FF:000446">
    <property type="entry name" value="Zinc finger protein"/>
    <property type="match status" value="1"/>
</dbReference>
<dbReference type="Gene3D" id="3.30.160.60">
    <property type="entry name" value="Classic Zinc Finger"/>
    <property type="match status" value="11"/>
</dbReference>
<evidence type="ECO:0000256" key="7">
    <source>
        <dbReference type="ARBA" id="ARBA00022833"/>
    </source>
</evidence>
<dbReference type="FunFam" id="3.30.160.60:FF:001666">
    <property type="entry name" value="MDS1 and EVI1 complex locus"/>
    <property type="match status" value="1"/>
</dbReference>
<comment type="similarity">
    <text evidence="3">Belongs to the krueppel C2H2-type zinc-finger protein family.</text>
</comment>
<dbReference type="Gene3D" id="3.40.1800.20">
    <property type="match status" value="1"/>
</dbReference>
<evidence type="ECO:0000256" key="14">
    <source>
        <dbReference type="SAM" id="MobiDB-lite"/>
    </source>
</evidence>
<evidence type="ECO:0000256" key="3">
    <source>
        <dbReference type="ARBA" id="ARBA00006991"/>
    </source>
</evidence>
<feature type="domain" description="C2H2-type" evidence="15">
    <location>
        <begin position="192"/>
        <end position="219"/>
    </location>
</feature>
<dbReference type="PANTHER" id="PTHR24399">
    <property type="entry name" value="ZINC FINGER AND BTB DOMAIN-CONTAINING"/>
    <property type="match status" value="1"/>
</dbReference>
<dbReference type="GO" id="GO:0000978">
    <property type="term" value="F:RNA polymerase II cis-regulatory region sequence-specific DNA binding"/>
    <property type="evidence" value="ECO:0007669"/>
    <property type="project" value="TreeGrafter"/>
</dbReference>
<feature type="binding site" evidence="13">
    <location>
        <position position="17"/>
    </location>
    <ligand>
        <name>Zn(2+)</name>
        <dbReference type="ChEBI" id="CHEBI:29105"/>
    </ligand>
</feature>
<dbReference type="SMART" id="SM00868">
    <property type="entry name" value="zf-AD"/>
    <property type="match status" value="1"/>
</dbReference>
<keyword evidence="17" id="KW-1185">Reference proteome</keyword>
<feature type="domain" description="C2H2-type" evidence="15">
    <location>
        <begin position="714"/>
        <end position="741"/>
    </location>
</feature>
<gene>
    <name evidence="18" type="primary">LOC115889512</name>
</gene>
<dbReference type="PROSITE" id="PS00028">
    <property type="entry name" value="ZINC_FINGER_C2H2_1"/>
    <property type="match status" value="15"/>
</dbReference>
<dbReference type="Pfam" id="PF13912">
    <property type="entry name" value="zf-C2H2_6"/>
    <property type="match status" value="2"/>
</dbReference>
<dbReference type="GO" id="GO:0005654">
    <property type="term" value="C:nucleoplasm"/>
    <property type="evidence" value="ECO:0007669"/>
    <property type="project" value="TreeGrafter"/>
</dbReference>
<keyword evidence="8" id="KW-0805">Transcription regulation</keyword>
<dbReference type="PROSITE" id="PS50157">
    <property type="entry name" value="ZINC_FINGER_C2H2_2"/>
    <property type="match status" value="15"/>
</dbReference>
<evidence type="ECO:0000256" key="10">
    <source>
        <dbReference type="ARBA" id="ARBA00023163"/>
    </source>
</evidence>
<feature type="binding site" evidence="13">
    <location>
        <position position="14"/>
    </location>
    <ligand>
        <name>Zn(2+)</name>
        <dbReference type="ChEBI" id="CHEBI:29105"/>
    </ligand>
</feature>
<evidence type="ECO:0000256" key="8">
    <source>
        <dbReference type="ARBA" id="ARBA00023015"/>
    </source>
</evidence>
<dbReference type="InterPro" id="IPR013087">
    <property type="entry name" value="Znf_C2H2_type"/>
</dbReference>
<dbReference type="FunFam" id="3.30.160.60:FF:000303">
    <property type="entry name" value="Zinc finger protein 41"/>
    <property type="match status" value="1"/>
</dbReference>
<feature type="domain" description="C2H2-type" evidence="15">
    <location>
        <begin position="510"/>
        <end position="532"/>
    </location>
</feature>
<dbReference type="SUPFAM" id="SSF57716">
    <property type="entry name" value="Glucocorticoid receptor-like (DNA-binding domain)"/>
    <property type="match status" value="1"/>
</dbReference>
<protein>
    <submittedName>
        <fullName evidence="18">Zinc finger protein 189-like</fullName>
    </submittedName>
</protein>
<dbReference type="Proteomes" id="UP000504635">
    <property type="component" value="Unplaced"/>
</dbReference>
<feature type="domain" description="C2H2-type" evidence="15">
    <location>
        <begin position="135"/>
        <end position="162"/>
    </location>
</feature>
<feature type="region of interest" description="Disordered" evidence="14">
    <location>
        <begin position="294"/>
        <end position="332"/>
    </location>
</feature>
<dbReference type="RefSeq" id="XP_030765393.1">
    <property type="nucleotide sequence ID" value="XM_030909533.1"/>
</dbReference>
<dbReference type="FunFam" id="3.30.160.60:FF:000771">
    <property type="entry name" value="zinc finger protein 648"/>
    <property type="match status" value="1"/>
</dbReference>
<evidence type="ECO:0000259" key="15">
    <source>
        <dbReference type="PROSITE" id="PS50157"/>
    </source>
</evidence>
<evidence type="ECO:0000313" key="18">
    <source>
        <dbReference type="RefSeq" id="XP_030765393.1"/>
    </source>
</evidence>
<feature type="domain" description="C2H2-type" evidence="15">
    <location>
        <begin position="597"/>
        <end position="624"/>
    </location>
</feature>
<evidence type="ECO:0000256" key="13">
    <source>
        <dbReference type="PROSITE-ProRule" id="PRU01263"/>
    </source>
</evidence>
<keyword evidence="5" id="KW-0677">Repeat</keyword>
<name>A0A6J2YN29_SITOR</name>
<dbReference type="Pfam" id="PF07776">
    <property type="entry name" value="zf-AD"/>
    <property type="match status" value="1"/>
</dbReference>
<dbReference type="OrthoDB" id="8117402at2759"/>
<evidence type="ECO:0000256" key="2">
    <source>
        <dbReference type="ARBA" id="ARBA00004123"/>
    </source>
</evidence>
<dbReference type="GeneID" id="115889512"/>
<feature type="domain" description="C2H2-type" evidence="15">
    <location>
        <begin position="626"/>
        <end position="653"/>
    </location>
</feature>